<comment type="caution">
    <text evidence="10">The sequence shown here is derived from an EMBL/GenBank/DDBJ whole genome shotgun (WGS) entry which is preliminary data.</text>
</comment>
<dbReference type="Pfam" id="PF05228">
    <property type="entry name" value="CHASE4"/>
    <property type="match status" value="1"/>
</dbReference>
<dbReference type="SUPFAM" id="SSF58104">
    <property type="entry name" value="Methyl-accepting chemotaxis protein (MCP) signaling domain"/>
    <property type="match status" value="1"/>
</dbReference>
<evidence type="ECO:0000256" key="6">
    <source>
        <dbReference type="PROSITE-ProRule" id="PRU00284"/>
    </source>
</evidence>
<dbReference type="CDD" id="cd06225">
    <property type="entry name" value="HAMP"/>
    <property type="match status" value="1"/>
</dbReference>
<keyword evidence="4 6" id="KW-0807">Transducer</keyword>
<evidence type="ECO:0000256" key="1">
    <source>
        <dbReference type="ARBA" id="ARBA00004236"/>
    </source>
</evidence>
<evidence type="ECO:0000256" key="4">
    <source>
        <dbReference type="ARBA" id="ARBA00023224"/>
    </source>
</evidence>
<evidence type="ECO:0000256" key="5">
    <source>
        <dbReference type="ARBA" id="ARBA00029447"/>
    </source>
</evidence>
<reference evidence="11" key="1">
    <citation type="journal article" date="2019" name="Int. J. Syst. Evol. Microbiol.">
        <title>The Global Catalogue of Microorganisms (GCM) 10K type strain sequencing project: providing services to taxonomists for standard genome sequencing and annotation.</title>
        <authorList>
            <consortium name="The Broad Institute Genomics Platform"/>
            <consortium name="The Broad Institute Genome Sequencing Center for Infectious Disease"/>
            <person name="Wu L."/>
            <person name="Ma J."/>
        </authorList>
    </citation>
    <scope>NUCLEOTIDE SEQUENCE [LARGE SCALE GENOMIC DNA]</scope>
    <source>
        <strain evidence="11">CCUG 57113</strain>
    </source>
</reference>
<dbReference type="PANTHER" id="PTHR32089">
    <property type="entry name" value="METHYL-ACCEPTING CHEMOTAXIS PROTEIN MCPB"/>
    <property type="match status" value="1"/>
</dbReference>
<evidence type="ECO:0000313" key="10">
    <source>
        <dbReference type="EMBL" id="MFC5471718.1"/>
    </source>
</evidence>
<keyword evidence="3 7" id="KW-0472">Membrane</keyword>
<evidence type="ECO:0000259" key="8">
    <source>
        <dbReference type="PROSITE" id="PS50111"/>
    </source>
</evidence>
<dbReference type="InterPro" id="IPR007892">
    <property type="entry name" value="CHASE4"/>
</dbReference>
<dbReference type="InterPro" id="IPR003660">
    <property type="entry name" value="HAMP_dom"/>
</dbReference>
<dbReference type="SMART" id="SM00304">
    <property type="entry name" value="HAMP"/>
    <property type="match status" value="1"/>
</dbReference>
<protein>
    <submittedName>
        <fullName evidence="10">Methyl-accepting chemotaxis protein</fullName>
    </submittedName>
</protein>
<keyword evidence="7" id="KW-0812">Transmembrane</keyword>
<evidence type="ECO:0000256" key="2">
    <source>
        <dbReference type="ARBA" id="ARBA00022475"/>
    </source>
</evidence>
<feature type="domain" description="Methyl-accepting transducer" evidence="8">
    <location>
        <begin position="380"/>
        <end position="616"/>
    </location>
</feature>
<dbReference type="PROSITE" id="PS50111">
    <property type="entry name" value="CHEMOTAXIS_TRANSDUC_2"/>
    <property type="match status" value="1"/>
</dbReference>
<dbReference type="CDD" id="cd11386">
    <property type="entry name" value="MCP_signal"/>
    <property type="match status" value="1"/>
</dbReference>
<dbReference type="SMART" id="SM00283">
    <property type="entry name" value="MA"/>
    <property type="match status" value="1"/>
</dbReference>
<dbReference type="EMBL" id="JBHSMH010000111">
    <property type="protein sequence ID" value="MFC5471718.1"/>
    <property type="molecule type" value="Genomic_DNA"/>
</dbReference>
<evidence type="ECO:0000259" key="9">
    <source>
        <dbReference type="PROSITE" id="PS50885"/>
    </source>
</evidence>
<feature type="domain" description="HAMP" evidence="9">
    <location>
        <begin position="306"/>
        <end position="361"/>
    </location>
</feature>
<keyword evidence="7" id="KW-1133">Transmembrane helix</keyword>
<dbReference type="Gene3D" id="1.10.287.950">
    <property type="entry name" value="Methyl-accepting chemotaxis protein"/>
    <property type="match status" value="1"/>
</dbReference>
<proteinExistence type="inferred from homology"/>
<dbReference type="Proteomes" id="UP001596105">
    <property type="component" value="Unassembled WGS sequence"/>
</dbReference>
<dbReference type="PANTHER" id="PTHR32089:SF112">
    <property type="entry name" value="LYSOZYME-LIKE PROTEIN-RELATED"/>
    <property type="match status" value="1"/>
</dbReference>
<comment type="subcellular location">
    <subcellularLocation>
        <location evidence="1">Cell membrane</location>
    </subcellularLocation>
</comment>
<dbReference type="RefSeq" id="WP_209743977.1">
    <property type="nucleotide sequence ID" value="NZ_JBHSMH010000111.1"/>
</dbReference>
<dbReference type="InterPro" id="IPR004089">
    <property type="entry name" value="MCPsignal_dom"/>
</dbReference>
<feature type="transmembrane region" description="Helical" evidence="7">
    <location>
        <begin position="282"/>
        <end position="304"/>
    </location>
</feature>
<evidence type="ECO:0000256" key="3">
    <source>
        <dbReference type="ARBA" id="ARBA00023136"/>
    </source>
</evidence>
<keyword evidence="2" id="KW-1003">Cell membrane</keyword>
<evidence type="ECO:0000313" key="11">
    <source>
        <dbReference type="Proteomes" id="UP001596105"/>
    </source>
</evidence>
<dbReference type="PROSITE" id="PS50885">
    <property type="entry name" value="HAMP"/>
    <property type="match status" value="1"/>
</dbReference>
<sequence>MFRKKRFSLTAQLIVFLSLLLILPISAIGAYFYSSMLNNLTQVEKEHAENTNQAAQKLLDDMGGNLLNVTKTNSYWEENRVAVASKDAEWLQENVNVAVDIVPNLHFLATLNPDGTILSQAGDVEVFTEKLAYTSISERLEQESGFSGLVITSKGLAVIAVSRITNEAGDAPSPGALVFGRLLDVEAVEGIKNILQKQAEIVVLAKNGPFLSTSGNVREADLQPRLSKALEDGGYSESEVTRQDKWRISHAFASLKGIDGKPIAVLYATIPSEASTNVANSIFTLSLTVGSILFLLLILLSVMVRRRILVPLRRLAALLREVSKGSLVGHADEKLALRKDELGEIASSVNGMIRQLNHLLSRIGDTTARVLASSEQFSMAAEETSQSSNYIAEAITAVAQGAEKQVIGASQSVIAVLDMMSGIRSIERTSLAVSEASQLASSEAEQGNELAGHAVSQMNRISVAVHRSADIVQKLGERSEEIGNITELITQIASQTNLLALNAAIEAARAGEDGRGFAVVAGEVRKLALQSEDSARKISEMVEEVLSYTRQAVDAMAEGTDEVQSGIAAVTESGEAFRNIMSSVRSIDSQLQEVSSVVHQLTALSEKVADTVRESEAIARESADATQSVVGATEEQLAVMQEISASADSLKQVAEQLRMATNQFKFG</sequence>
<evidence type="ECO:0000256" key="7">
    <source>
        <dbReference type="SAM" id="Phobius"/>
    </source>
</evidence>
<accession>A0ABW0M0Q1</accession>
<dbReference type="Pfam" id="PF00672">
    <property type="entry name" value="HAMP"/>
    <property type="match status" value="1"/>
</dbReference>
<dbReference type="Gene3D" id="6.10.340.10">
    <property type="match status" value="1"/>
</dbReference>
<comment type="similarity">
    <text evidence="5">Belongs to the methyl-accepting chemotaxis (MCP) protein family.</text>
</comment>
<dbReference type="Pfam" id="PF00015">
    <property type="entry name" value="MCPsignal"/>
    <property type="match status" value="1"/>
</dbReference>
<keyword evidence="11" id="KW-1185">Reference proteome</keyword>
<name>A0ABW0M0Q1_9BACL</name>
<organism evidence="10 11">
    <name type="scientific">Cohnella suwonensis</name>
    <dbReference type="NCBI Taxonomy" id="696072"/>
    <lineage>
        <taxon>Bacteria</taxon>
        <taxon>Bacillati</taxon>
        <taxon>Bacillota</taxon>
        <taxon>Bacilli</taxon>
        <taxon>Bacillales</taxon>
        <taxon>Paenibacillaceae</taxon>
        <taxon>Cohnella</taxon>
    </lineage>
</organism>
<gene>
    <name evidence="10" type="ORF">ACFPPD_23860</name>
</gene>